<dbReference type="InterPro" id="IPR011905">
    <property type="entry name" value="GlrX-like_pln_2"/>
</dbReference>
<dbReference type="STRING" id="4232.A0A251V160"/>
<sequence length="99" mass="11047">MDRVNDLAFKSVAVIFTKSTCFMCHSIKALFYDFGASHAVYEVDHDVDLECALWSLGSNIAFPAVFVGGKYLGSTKEVISLQIDDILKRKLIEAKAIWL</sequence>
<proteinExistence type="inferred from homology"/>
<dbReference type="Gramene" id="mRNA:HanXRQr2_Chr04g0157611">
    <property type="protein sequence ID" value="CDS:HanXRQr2_Chr04g0157611.1"/>
    <property type="gene ID" value="HanXRQr2_Chr04g0157611"/>
</dbReference>
<keyword evidence="8" id="KW-1185">Reference proteome</keyword>
<keyword evidence="4" id="KW-0676">Redox-active center</keyword>
<feature type="domain" description="Glutaredoxin" evidence="5">
    <location>
        <begin position="14"/>
        <end position="71"/>
    </location>
</feature>
<reference evidence="6" key="3">
    <citation type="submission" date="2020-06" db="EMBL/GenBank/DDBJ databases">
        <title>Helianthus annuus Genome sequencing and assembly Release 2.</title>
        <authorList>
            <person name="Gouzy J."/>
            <person name="Langlade N."/>
            <person name="Munos S."/>
        </authorList>
    </citation>
    <scope>NUCLEOTIDE SEQUENCE</scope>
    <source>
        <tissue evidence="6">Leaves</tissue>
    </source>
</reference>
<evidence type="ECO:0000256" key="1">
    <source>
        <dbReference type="ARBA" id="ARBA00004496"/>
    </source>
</evidence>
<evidence type="ECO:0000313" key="7">
    <source>
        <dbReference type="EMBL" id="OTG28341.1"/>
    </source>
</evidence>
<comment type="similarity">
    <text evidence="2">Belongs to the glutaredoxin family. CC-type subfamily.</text>
</comment>
<dbReference type="InterPro" id="IPR036249">
    <property type="entry name" value="Thioredoxin-like_sf"/>
</dbReference>
<name>A0A251V160_HELAN</name>
<evidence type="ECO:0000256" key="4">
    <source>
        <dbReference type="ARBA" id="ARBA00023284"/>
    </source>
</evidence>
<dbReference type="Pfam" id="PF00462">
    <property type="entry name" value="Glutaredoxin"/>
    <property type="match status" value="1"/>
</dbReference>
<evidence type="ECO:0000313" key="6">
    <source>
        <dbReference type="EMBL" id="KAF5809478.1"/>
    </source>
</evidence>
<dbReference type="GO" id="GO:0005737">
    <property type="term" value="C:cytoplasm"/>
    <property type="evidence" value="ECO:0007669"/>
    <property type="project" value="UniProtKB-SubCell"/>
</dbReference>
<protein>
    <submittedName>
        <fullName evidence="6">Glutaredoxin, Thioredoxin-like superfamily</fullName>
    </submittedName>
    <submittedName>
        <fullName evidence="7">Putative thioredoxin-like fold protein</fullName>
    </submittedName>
</protein>
<dbReference type="InParanoid" id="A0A251V160"/>
<dbReference type="Gene3D" id="3.40.30.10">
    <property type="entry name" value="Glutaredoxin"/>
    <property type="match status" value="1"/>
</dbReference>
<dbReference type="Proteomes" id="UP000215914">
    <property type="component" value="Chromosome 4"/>
</dbReference>
<dbReference type="OrthoDB" id="418495at2759"/>
<reference evidence="6 8" key="1">
    <citation type="journal article" date="2017" name="Nature">
        <title>The sunflower genome provides insights into oil metabolism, flowering and Asterid evolution.</title>
        <authorList>
            <person name="Badouin H."/>
            <person name="Gouzy J."/>
            <person name="Grassa C.J."/>
            <person name="Murat F."/>
            <person name="Staton S.E."/>
            <person name="Cottret L."/>
            <person name="Lelandais-Briere C."/>
            <person name="Owens G.L."/>
            <person name="Carrere S."/>
            <person name="Mayjonade B."/>
            <person name="Legrand L."/>
            <person name="Gill N."/>
            <person name="Kane N.C."/>
            <person name="Bowers J.E."/>
            <person name="Hubner S."/>
            <person name="Bellec A."/>
            <person name="Berard A."/>
            <person name="Berges H."/>
            <person name="Blanchet N."/>
            <person name="Boniface M.C."/>
            <person name="Brunel D."/>
            <person name="Catrice O."/>
            <person name="Chaidir N."/>
            <person name="Claudel C."/>
            <person name="Donnadieu C."/>
            <person name="Faraut T."/>
            <person name="Fievet G."/>
            <person name="Helmstetter N."/>
            <person name="King M."/>
            <person name="Knapp S.J."/>
            <person name="Lai Z."/>
            <person name="Le Paslier M.C."/>
            <person name="Lippi Y."/>
            <person name="Lorenzon L."/>
            <person name="Mandel J.R."/>
            <person name="Marage G."/>
            <person name="Marchand G."/>
            <person name="Marquand E."/>
            <person name="Bret-Mestries E."/>
            <person name="Morien E."/>
            <person name="Nambeesan S."/>
            <person name="Nguyen T."/>
            <person name="Pegot-Espagnet P."/>
            <person name="Pouilly N."/>
            <person name="Raftis F."/>
            <person name="Sallet E."/>
            <person name="Schiex T."/>
            <person name="Thomas J."/>
            <person name="Vandecasteele C."/>
            <person name="Vares D."/>
            <person name="Vear F."/>
            <person name="Vautrin S."/>
            <person name="Crespi M."/>
            <person name="Mangin B."/>
            <person name="Burke J.M."/>
            <person name="Salse J."/>
            <person name="Munos S."/>
            <person name="Vincourt P."/>
            <person name="Rieseberg L.H."/>
            <person name="Langlade N.B."/>
        </authorList>
    </citation>
    <scope>NUCLEOTIDE SEQUENCE [LARGE SCALE GENOMIC DNA]</scope>
    <source>
        <strain evidence="8">cv. SF193</strain>
        <tissue evidence="6">Leaves</tissue>
    </source>
</reference>
<dbReference type="EMBL" id="CM007893">
    <property type="protein sequence ID" value="OTG28341.1"/>
    <property type="molecule type" value="Genomic_DNA"/>
</dbReference>
<dbReference type="PANTHER" id="PTHR10168">
    <property type="entry name" value="GLUTAREDOXIN"/>
    <property type="match status" value="1"/>
</dbReference>
<evidence type="ECO:0000259" key="5">
    <source>
        <dbReference type="Pfam" id="PF00462"/>
    </source>
</evidence>
<organism evidence="7 8">
    <name type="scientific">Helianthus annuus</name>
    <name type="common">Common sunflower</name>
    <dbReference type="NCBI Taxonomy" id="4232"/>
    <lineage>
        <taxon>Eukaryota</taxon>
        <taxon>Viridiplantae</taxon>
        <taxon>Streptophyta</taxon>
        <taxon>Embryophyta</taxon>
        <taxon>Tracheophyta</taxon>
        <taxon>Spermatophyta</taxon>
        <taxon>Magnoliopsida</taxon>
        <taxon>eudicotyledons</taxon>
        <taxon>Gunneridae</taxon>
        <taxon>Pentapetalae</taxon>
        <taxon>asterids</taxon>
        <taxon>campanulids</taxon>
        <taxon>Asterales</taxon>
        <taxon>Asteraceae</taxon>
        <taxon>Asteroideae</taxon>
        <taxon>Heliantheae alliance</taxon>
        <taxon>Heliantheae</taxon>
        <taxon>Helianthus</taxon>
    </lineage>
</organism>
<accession>A0A251V160</accession>
<evidence type="ECO:0000256" key="3">
    <source>
        <dbReference type="ARBA" id="ARBA00022490"/>
    </source>
</evidence>
<gene>
    <name evidence="7" type="ORF">HannXRQ_Chr04g0110171</name>
    <name evidence="6" type="ORF">HanXRQr2_Chr04g0157611</name>
</gene>
<reference evidence="7" key="2">
    <citation type="submission" date="2017-02" db="EMBL/GenBank/DDBJ databases">
        <title>Sunflower complete genome.</title>
        <authorList>
            <person name="Langlade N."/>
            <person name="Munos S."/>
        </authorList>
    </citation>
    <scope>NUCLEOTIDE SEQUENCE [LARGE SCALE GENOMIC DNA]</scope>
    <source>
        <tissue evidence="7">Leaves</tissue>
    </source>
</reference>
<comment type="subcellular location">
    <subcellularLocation>
        <location evidence="1">Cytoplasm</location>
    </subcellularLocation>
</comment>
<dbReference type="PROSITE" id="PS51354">
    <property type="entry name" value="GLUTAREDOXIN_2"/>
    <property type="match status" value="1"/>
</dbReference>
<keyword evidence="3" id="KW-0963">Cytoplasm</keyword>
<evidence type="ECO:0000256" key="2">
    <source>
        <dbReference type="ARBA" id="ARBA00007568"/>
    </source>
</evidence>
<dbReference type="EMBL" id="MNCJ02000319">
    <property type="protein sequence ID" value="KAF5809478.1"/>
    <property type="molecule type" value="Genomic_DNA"/>
</dbReference>
<dbReference type="SUPFAM" id="SSF52833">
    <property type="entry name" value="Thioredoxin-like"/>
    <property type="match status" value="1"/>
</dbReference>
<dbReference type="AlphaFoldDB" id="A0A251V160"/>
<dbReference type="InterPro" id="IPR002109">
    <property type="entry name" value="Glutaredoxin"/>
</dbReference>
<evidence type="ECO:0000313" key="8">
    <source>
        <dbReference type="Proteomes" id="UP000215914"/>
    </source>
</evidence>